<dbReference type="PATRIC" id="fig|1388761.3.peg.736"/>
<evidence type="ECO:0000259" key="3">
    <source>
        <dbReference type="Pfam" id="PF13439"/>
    </source>
</evidence>
<dbReference type="EMBL" id="AXDC01000008">
    <property type="protein sequence ID" value="ERM92716.1"/>
    <property type="molecule type" value="Genomic_DNA"/>
</dbReference>
<dbReference type="Pfam" id="PF00534">
    <property type="entry name" value="Glycos_transf_1"/>
    <property type="match status" value="1"/>
</dbReference>
<keyword evidence="1" id="KW-0808">Transferase</keyword>
<dbReference type="PANTHER" id="PTHR46401">
    <property type="entry name" value="GLYCOSYLTRANSFERASE WBBK-RELATED"/>
    <property type="match status" value="1"/>
</dbReference>
<dbReference type="Proteomes" id="UP000016856">
    <property type="component" value="Unassembled WGS sequence"/>
</dbReference>
<dbReference type="Pfam" id="PF13439">
    <property type="entry name" value="Glyco_transf_4"/>
    <property type="match status" value="1"/>
</dbReference>
<dbReference type="PANTHER" id="PTHR46401:SF2">
    <property type="entry name" value="GLYCOSYLTRANSFERASE WBBK-RELATED"/>
    <property type="match status" value="1"/>
</dbReference>
<gene>
    <name evidence="4" type="ORF">O163_03715</name>
</gene>
<dbReference type="SUPFAM" id="SSF53756">
    <property type="entry name" value="UDP-Glycosyltransferase/glycogen phosphorylase"/>
    <property type="match status" value="1"/>
</dbReference>
<dbReference type="GO" id="GO:0009103">
    <property type="term" value="P:lipopolysaccharide biosynthetic process"/>
    <property type="evidence" value="ECO:0007669"/>
    <property type="project" value="TreeGrafter"/>
</dbReference>
<organism evidence="4 5">
    <name type="scientific">Caldanaerobacter subterraneus subsp. yonseiensis KB-1</name>
    <dbReference type="NCBI Taxonomy" id="1388761"/>
    <lineage>
        <taxon>Bacteria</taxon>
        <taxon>Bacillati</taxon>
        <taxon>Bacillota</taxon>
        <taxon>Clostridia</taxon>
        <taxon>Thermoanaerobacterales</taxon>
        <taxon>Thermoanaerobacteraceae</taxon>
        <taxon>Caldanaerobacter</taxon>
    </lineage>
</organism>
<dbReference type="InterPro" id="IPR028098">
    <property type="entry name" value="Glyco_trans_4-like_N"/>
</dbReference>
<evidence type="ECO:0000313" key="4">
    <source>
        <dbReference type="EMBL" id="ERM92716.1"/>
    </source>
</evidence>
<dbReference type="CDD" id="cd03801">
    <property type="entry name" value="GT4_PimA-like"/>
    <property type="match status" value="1"/>
</dbReference>
<accession>U5CUT9</accession>
<evidence type="ECO:0000259" key="2">
    <source>
        <dbReference type="Pfam" id="PF00534"/>
    </source>
</evidence>
<proteinExistence type="predicted"/>
<dbReference type="Gene3D" id="3.40.50.2000">
    <property type="entry name" value="Glycogen Phosphorylase B"/>
    <property type="match status" value="2"/>
</dbReference>
<dbReference type="AlphaFoldDB" id="U5CUT9"/>
<dbReference type="InterPro" id="IPR001296">
    <property type="entry name" value="Glyco_trans_1"/>
</dbReference>
<name>U5CUT9_CALSX</name>
<feature type="domain" description="Glycosyl transferase family 1" evidence="2">
    <location>
        <begin position="195"/>
        <end position="364"/>
    </location>
</feature>
<protein>
    <recommendedName>
        <fullName evidence="6">Glycosyltransferase</fullName>
    </recommendedName>
</protein>
<dbReference type="GO" id="GO:0016757">
    <property type="term" value="F:glycosyltransferase activity"/>
    <property type="evidence" value="ECO:0007669"/>
    <property type="project" value="InterPro"/>
</dbReference>
<dbReference type="RefSeq" id="WP_022587415.1">
    <property type="nucleotide sequence ID" value="NZ_AXDC01000008.1"/>
</dbReference>
<evidence type="ECO:0000256" key="1">
    <source>
        <dbReference type="ARBA" id="ARBA00022679"/>
    </source>
</evidence>
<sequence length="393" mass="45661">MSAKKIIVDGLCMSPYYDLYLVQSLQKIDKDISLFSISFHKDLKLFDKKITREPILDIISKLKIKNDKIRQILKAVEYIINLTYFTIKIIFNRPKLLHIEWLPLLIKSKAEIYFVKLWKTLGVRIVYTVHNILPHDTGEKYKNRYKIIYNLADALICHVEKTKNDLISEFGVSSKKINIIPHGPMYYEYENGIDKETACRKLKLNEKHQYVLILGTIRPYKGIEFLLKSWKTVTYTIPEAKLIIAGNGERQYINSIIRIIEELALTESIVSRFEFIPTEEVPLYHYASDIVVFPYKDIDQSGALFTAMALGKPIIATNVGGFKETVIDGKSGYLINYGNCEEFANRIIELMKDETKRRAFGEYNLKLIREQYSWDKIASQTLEVYKNLLGDVK</sequence>
<feature type="domain" description="Glycosyltransferase subfamily 4-like N-terminal" evidence="3">
    <location>
        <begin position="116"/>
        <end position="183"/>
    </location>
</feature>
<evidence type="ECO:0000313" key="5">
    <source>
        <dbReference type="Proteomes" id="UP000016856"/>
    </source>
</evidence>
<evidence type="ECO:0008006" key="6">
    <source>
        <dbReference type="Google" id="ProtNLM"/>
    </source>
</evidence>
<comment type="caution">
    <text evidence="4">The sequence shown here is derived from an EMBL/GenBank/DDBJ whole genome shotgun (WGS) entry which is preliminary data.</text>
</comment>
<reference evidence="4 5" key="1">
    <citation type="journal article" date="2013" name="Genome Announc.">
        <title>Draft Genome Sequence of an Anaerobic and Extremophilic Bacterium, Caldanaerobacter yonseiensis, Isolated from a Geothermal Hot Stream.</title>
        <authorList>
            <person name="Lee S.J."/>
            <person name="Lee Y.J."/>
            <person name="Park G.S."/>
            <person name="Kim B.C."/>
            <person name="Lee S.J."/>
            <person name="Shin J.H."/>
            <person name="Lee D.W."/>
        </authorList>
    </citation>
    <scope>NUCLEOTIDE SEQUENCE [LARGE SCALE GENOMIC DNA]</scope>
    <source>
        <strain evidence="4 5">KB-1</strain>
    </source>
</reference>